<comment type="similarity">
    <text evidence="1">Belongs to the YoeB family.</text>
</comment>
<keyword evidence="2" id="KW-1277">Toxin-antitoxin system</keyword>
<sequence>MRAIRFVPDAWEAYLYWQDQDKKTLRRLNSLITAASRDPFVGIGKPEPLRGELSGYWSRRIDETNRLVYRVTDVELVIIACRFHYE</sequence>
<dbReference type="Gene3D" id="3.30.2310.20">
    <property type="entry name" value="RelE-like"/>
    <property type="match status" value="1"/>
</dbReference>
<keyword evidence="8" id="KW-1185">Reference proteome</keyword>
<name>Q82UX2_NITEU</name>
<evidence type="ECO:0000256" key="3">
    <source>
        <dbReference type="ARBA" id="ARBA00022722"/>
    </source>
</evidence>
<keyword evidence="4" id="KW-0255">Endonuclease</keyword>
<dbReference type="GO" id="GO:0016787">
    <property type="term" value="F:hydrolase activity"/>
    <property type="evidence" value="ECO:0007669"/>
    <property type="project" value="UniProtKB-KW"/>
</dbReference>
<accession>Q82UX2</accession>
<dbReference type="HOGENOM" id="CLU_169492_2_2_4"/>
<evidence type="ECO:0000313" key="8">
    <source>
        <dbReference type="Proteomes" id="UP000001416"/>
    </source>
</evidence>
<dbReference type="EMBL" id="AL954747">
    <property type="protein sequence ID" value="CAD85256.1"/>
    <property type="molecule type" value="Genomic_DNA"/>
</dbReference>
<reference evidence="7 8" key="1">
    <citation type="journal article" date="2003" name="J. Bacteriol.">
        <title>Complete genome sequence of the ammonia-oxidizing bacterium and obligate chemolithoautotroph Nitrosomonas europaea.</title>
        <authorList>
            <person name="Chain P."/>
            <person name="Lamerdin J."/>
            <person name="Larimer F."/>
            <person name="Regala W."/>
            <person name="Land M."/>
            <person name="Hauser L."/>
            <person name="Hooper A."/>
            <person name="Klotz M."/>
            <person name="Norton J."/>
            <person name="Sayavedra-Soto L."/>
            <person name="Arciero D."/>
            <person name="Hommes N."/>
            <person name="Whittaker M."/>
            <person name="Arp D."/>
        </authorList>
    </citation>
    <scope>NUCLEOTIDE SEQUENCE [LARGE SCALE GENOMIC DNA]</scope>
    <source>
        <strain evidence="8">ATCC 19718 / CIP 103999 / KCTC 2705 / NBRC 14298</strain>
    </source>
</reference>
<dbReference type="STRING" id="228410.NE1345"/>
<dbReference type="eggNOG" id="COG4115">
    <property type="taxonomic scope" value="Bacteria"/>
</dbReference>
<organism evidence="7 8">
    <name type="scientific">Nitrosomonas europaea (strain ATCC 19718 / CIP 103999 / KCTC 2705 / NBRC 14298)</name>
    <dbReference type="NCBI Taxonomy" id="228410"/>
    <lineage>
        <taxon>Bacteria</taxon>
        <taxon>Pseudomonadati</taxon>
        <taxon>Pseudomonadota</taxon>
        <taxon>Betaproteobacteria</taxon>
        <taxon>Nitrosomonadales</taxon>
        <taxon>Nitrosomonadaceae</taxon>
        <taxon>Nitrosomonas</taxon>
    </lineage>
</organism>
<dbReference type="PhylomeDB" id="Q82UX2"/>
<dbReference type="Pfam" id="PF06769">
    <property type="entry name" value="YoeB_toxin"/>
    <property type="match status" value="1"/>
</dbReference>
<evidence type="ECO:0000256" key="6">
    <source>
        <dbReference type="ARBA" id="ARBA00030388"/>
    </source>
</evidence>
<dbReference type="GeneID" id="87104522"/>
<evidence type="ECO:0000313" key="7">
    <source>
        <dbReference type="EMBL" id="CAD85256.1"/>
    </source>
</evidence>
<evidence type="ECO:0000256" key="5">
    <source>
        <dbReference type="ARBA" id="ARBA00022801"/>
    </source>
</evidence>
<dbReference type="RefSeq" id="WP_011111923.1">
    <property type="nucleotide sequence ID" value="NC_004757.1"/>
</dbReference>
<dbReference type="InterPro" id="IPR009614">
    <property type="entry name" value="YoeB_toxin"/>
</dbReference>
<protein>
    <recommendedName>
        <fullName evidence="6">Putative mRNA interferase YoeB</fullName>
    </recommendedName>
</protein>
<dbReference type="GO" id="GO:0006401">
    <property type="term" value="P:RNA catabolic process"/>
    <property type="evidence" value="ECO:0007669"/>
    <property type="project" value="InterPro"/>
</dbReference>
<keyword evidence="3" id="KW-0540">Nuclease</keyword>
<dbReference type="Proteomes" id="UP000001416">
    <property type="component" value="Chromosome"/>
</dbReference>
<dbReference type="AlphaFoldDB" id="Q82UX2"/>
<keyword evidence="5" id="KW-0378">Hydrolase</keyword>
<dbReference type="SUPFAM" id="SSF143011">
    <property type="entry name" value="RelE-like"/>
    <property type="match status" value="1"/>
</dbReference>
<evidence type="ECO:0000256" key="2">
    <source>
        <dbReference type="ARBA" id="ARBA00022649"/>
    </source>
</evidence>
<dbReference type="KEGG" id="neu:NE1345"/>
<dbReference type="NCBIfam" id="TIGR02116">
    <property type="entry name" value="toxin_Txe_YoeB"/>
    <property type="match status" value="1"/>
</dbReference>
<gene>
    <name evidence="7" type="ordered locus">NE1345</name>
</gene>
<evidence type="ECO:0000256" key="4">
    <source>
        <dbReference type="ARBA" id="ARBA00022759"/>
    </source>
</evidence>
<dbReference type="GO" id="GO:0004519">
    <property type="term" value="F:endonuclease activity"/>
    <property type="evidence" value="ECO:0007669"/>
    <property type="project" value="UniProtKB-KW"/>
</dbReference>
<dbReference type="PANTHER" id="PTHR38039:SF1">
    <property type="entry name" value="TOXIN YOEB"/>
    <property type="match status" value="1"/>
</dbReference>
<dbReference type="InterPro" id="IPR035093">
    <property type="entry name" value="RelE/ParE_toxin_dom_sf"/>
</dbReference>
<dbReference type="PANTHER" id="PTHR38039">
    <property type="entry name" value="TOXIN YOEB"/>
    <property type="match status" value="1"/>
</dbReference>
<evidence type="ECO:0000256" key="1">
    <source>
        <dbReference type="ARBA" id="ARBA00008172"/>
    </source>
</evidence>
<proteinExistence type="inferred from homology"/>